<dbReference type="PROSITE" id="PS50850">
    <property type="entry name" value="MFS"/>
    <property type="match status" value="1"/>
</dbReference>
<evidence type="ECO:0000256" key="2">
    <source>
        <dbReference type="ARBA" id="ARBA00022692"/>
    </source>
</evidence>
<dbReference type="InterPro" id="IPR036259">
    <property type="entry name" value="MFS_trans_sf"/>
</dbReference>
<sequence>MYLSFSDRKGGKAAQAWPSSTPFKISPVIISLGIVSMFTDISSESVAAVLPLYITGVLGLSMVAYGFLDGIHQGISAIVRIGAGWTADRGDRHKAIAVLGYGLSTFARVWLLFATGFGAITAVIGLDRIGKGIRTAPRDAMITEAAQPEHLARSFGVHRMLDTVGATIGPLLAFIVLLLIPNGYHTVFVVSLACGVLGLAVLGLLVPGRRQRVLEKQAAIADTASQAVSRAPFAWRELNNPQMRRLLLLAGILGLVTIGDGFIYLVLQSKASFAATWFPLLYVGTNLAYLVLAVPLGRLADRWGRLRVFIAGHGALLAAYLCAVLPATGAAFTIGALLLLGVFYAATDGVLAALAGQFSPEASKASGIAAAQTVVAASRFFASVGFGTLWFMLGREHAMVVAAVALAAALVAAVILVRRLLPGAKSGDSALDAV</sequence>
<reference evidence="6 7" key="1">
    <citation type="submission" date="2018-05" db="EMBL/GenBank/DDBJ databases">
        <title>Genetic diversity of glacier-inhabiting Cryobacterium bacteria in China and description of Cryobacterium mengkeensis sp. nov. and Arthrobacter glacialis sp. nov.</title>
        <authorList>
            <person name="Liu Q."/>
            <person name="Xin Y.-H."/>
        </authorList>
    </citation>
    <scope>NUCLEOTIDE SEQUENCE [LARGE SCALE GENOMIC DNA]</scope>
    <source>
        <strain evidence="6 7">GP3</strain>
    </source>
</reference>
<keyword evidence="3" id="KW-1133">Transmembrane helix</keyword>
<evidence type="ECO:0000313" key="7">
    <source>
        <dbReference type="Proteomes" id="UP000246303"/>
    </source>
</evidence>
<keyword evidence="2" id="KW-0812">Transmembrane</keyword>
<accession>A0A2V3DMS4</accession>
<dbReference type="PANTHER" id="PTHR23518:SF2">
    <property type="entry name" value="MAJOR FACILITATOR SUPERFAMILY TRANSPORTER"/>
    <property type="match status" value="1"/>
</dbReference>
<proteinExistence type="predicted"/>
<evidence type="ECO:0000256" key="1">
    <source>
        <dbReference type="ARBA" id="ARBA00004651"/>
    </source>
</evidence>
<name>A0A2V3DMS4_9MICC</name>
<gene>
    <name evidence="6" type="ORF">CVS29_15950</name>
</gene>
<comment type="subcellular location">
    <subcellularLocation>
        <location evidence="1">Cell membrane</location>
        <topology evidence="1">Multi-pass membrane protein</topology>
    </subcellularLocation>
</comment>
<protein>
    <submittedName>
        <fullName evidence="6">MFS transporter</fullName>
    </submittedName>
</protein>
<dbReference type="InterPro" id="IPR020846">
    <property type="entry name" value="MFS_dom"/>
</dbReference>
<comment type="caution">
    <text evidence="6">The sequence shown here is derived from an EMBL/GenBank/DDBJ whole genome shotgun (WGS) entry which is preliminary data.</text>
</comment>
<dbReference type="PANTHER" id="PTHR23518">
    <property type="entry name" value="C-METHYLTRANSFERASE"/>
    <property type="match status" value="1"/>
</dbReference>
<evidence type="ECO:0000256" key="4">
    <source>
        <dbReference type="ARBA" id="ARBA00023136"/>
    </source>
</evidence>
<organism evidence="6 7">
    <name type="scientific">Arthrobacter psychrochitiniphilus</name>
    <dbReference type="NCBI Taxonomy" id="291045"/>
    <lineage>
        <taxon>Bacteria</taxon>
        <taxon>Bacillati</taxon>
        <taxon>Actinomycetota</taxon>
        <taxon>Actinomycetes</taxon>
        <taxon>Micrococcales</taxon>
        <taxon>Micrococcaceae</taxon>
        <taxon>Arthrobacter</taxon>
    </lineage>
</organism>
<dbReference type="GO" id="GO:0005886">
    <property type="term" value="C:plasma membrane"/>
    <property type="evidence" value="ECO:0007669"/>
    <property type="project" value="UniProtKB-SubCell"/>
</dbReference>
<feature type="domain" description="Major facilitator superfamily (MFS) profile" evidence="5">
    <location>
        <begin position="28"/>
        <end position="425"/>
    </location>
</feature>
<keyword evidence="4" id="KW-0472">Membrane</keyword>
<dbReference type="Proteomes" id="UP000246303">
    <property type="component" value="Unassembled WGS sequence"/>
</dbReference>
<evidence type="ECO:0000313" key="6">
    <source>
        <dbReference type="EMBL" id="PXA64263.1"/>
    </source>
</evidence>
<dbReference type="GO" id="GO:0022857">
    <property type="term" value="F:transmembrane transporter activity"/>
    <property type="evidence" value="ECO:0007669"/>
    <property type="project" value="InterPro"/>
</dbReference>
<dbReference type="EMBL" id="QHLZ01000013">
    <property type="protein sequence ID" value="PXA64263.1"/>
    <property type="molecule type" value="Genomic_DNA"/>
</dbReference>
<dbReference type="InterPro" id="IPR011701">
    <property type="entry name" value="MFS"/>
</dbReference>
<dbReference type="Pfam" id="PF07690">
    <property type="entry name" value="MFS_1"/>
    <property type="match status" value="1"/>
</dbReference>
<dbReference type="AlphaFoldDB" id="A0A2V3DMS4"/>
<dbReference type="SUPFAM" id="SSF103473">
    <property type="entry name" value="MFS general substrate transporter"/>
    <property type="match status" value="1"/>
</dbReference>
<dbReference type="Gene3D" id="1.20.1250.20">
    <property type="entry name" value="MFS general substrate transporter like domains"/>
    <property type="match status" value="1"/>
</dbReference>
<keyword evidence="7" id="KW-1185">Reference proteome</keyword>
<dbReference type="RefSeq" id="WP_110107325.1">
    <property type="nucleotide sequence ID" value="NZ_JACBZZ010000001.1"/>
</dbReference>
<evidence type="ECO:0000259" key="5">
    <source>
        <dbReference type="PROSITE" id="PS50850"/>
    </source>
</evidence>
<dbReference type="CDD" id="cd17370">
    <property type="entry name" value="MFS_MJ1317_like"/>
    <property type="match status" value="1"/>
</dbReference>
<dbReference type="OrthoDB" id="9803985at2"/>
<evidence type="ECO:0000256" key="3">
    <source>
        <dbReference type="ARBA" id="ARBA00022989"/>
    </source>
</evidence>